<reference evidence="8 9" key="1">
    <citation type="submission" date="2023-07" db="EMBL/GenBank/DDBJ databases">
        <title>Genomic Encyclopedia of Type Strains, Phase IV (KMG-IV): sequencing the most valuable type-strain genomes for metagenomic binning, comparative biology and taxonomic classification.</title>
        <authorList>
            <person name="Goeker M."/>
        </authorList>
    </citation>
    <scope>NUCLEOTIDE SEQUENCE [LARGE SCALE GENOMIC DNA]</scope>
    <source>
        <strain evidence="8 9">DSM 1277</strain>
    </source>
</reference>
<feature type="transmembrane region" description="Helical" evidence="7">
    <location>
        <begin position="512"/>
        <end position="530"/>
    </location>
</feature>
<gene>
    <name evidence="8" type="ORF">J2S76_003239</name>
</gene>
<evidence type="ECO:0000256" key="4">
    <source>
        <dbReference type="ARBA" id="ARBA00022692"/>
    </source>
</evidence>
<evidence type="ECO:0000256" key="7">
    <source>
        <dbReference type="SAM" id="Phobius"/>
    </source>
</evidence>
<feature type="transmembrane region" description="Helical" evidence="7">
    <location>
        <begin position="142"/>
        <end position="161"/>
    </location>
</feature>
<proteinExistence type="predicted"/>
<protein>
    <submittedName>
        <fullName evidence="8">Membrane protein YccC</fullName>
    </submittedName>
</protein>
<keyword evidence="6 7" id="KW-0472">Membrane</keyword>
<sequence>MPRGSHAEDTRRCGNAKAHGRVDGAAYQSAIRPYGCIIFPRCAVPMLAQRPMGSSPARRKMSDVHERSFSALGSPLALVRAALAPVSFLGPRLVFGLRLAASVSLALYITYYLELQNSFWAATTAAIVCQPNLGASLQKGRYRAIGTIIGGLVMVALLALFPQQRNCLLLCLALWCGLCGFAVVMLRNFASYAAALSGITAVIIFADTLTDPSTAFFLAVIRVGEICIGIASAGLVMVLTDFGAARQLLARTLRQTAELIASGFIATLARGGETPELVSARRSVTRGLGTLHGQIDAAIGESSYLRSRAANLQIMLDALVGALVGWRNAGAHLALRGGCPALIGEQLVPLLERIDLAQLDHAPRQLRQTVEEVQAELRALPMPDSASCIAIEASRDVATGLAGLIDAILLLRDRKSPRLAAPRQPFVIADPLPAVLNGLRVFAAVLAMSAFWVVSAWPNGAFAIVFAAAGTLIFGSFGDQARVLAKDYAIGATVMAALGGVLYFGVLPSLSTFPALIALIVLLFVPLGILQAGTWHNVAFLGMSVASLPLLGVGNPISYDAVTYFNLALSIVTGTVIGTLFFVVMPTIPPQQRARRLLALSLRDFRRLAHDNRSADFARWNKLLARRAEALPPQATSEEAGSLMALLSLGQAVIHLRIAASRDPIIGELQRAIDALATGQLAMAREALQRLAPQPVRARAAVEVIIDAIDLHAELLTARIDTRALFLSTFS</sequence>
<evidence type="ECO:0000256" key="6">
    <source>
        <dbReference type="ARBA" id="ARBA00023136"/>
    </source>
</evidence>
<comment type="caution">
    <text evidence="8">The sequence shown here is derived from an EMBL/GenBank/DDBJ whole genome shotgun (WGS) entry which is preliminary data.</text>
</comment>
<organism evidence="8 9">
    <name type="scientific">Ancylobacter vacuolatus</name>
    <dbReference type="NCBI Taxonomy" id="223389"/>
    <lineage>
        <taxon>Bacteria</taxon>
        <taxon>Pseudomonadati</taxon>
        <taxon>Pseudomonadota</taxon>
        <taxon>Alphaproteobacteria</taxon>
        <taxon>Hyphomicrobiales</taxon>
        <taxon>Xanthobacteraceae</taxon>
        <taxon>Ancylobacter</taxon>
    </lineage>
</organism>
<evidence type="ECO:0000313" key="8">
    <source>
        <dbReference type="EMBL" id="MDQ0348805.1"/>
    </source>
</evidence>
<keyword evidence="9" id="KW-1185">Reference proteome</keyword>
<dbReference type="InterPro" id="IPR006726">
    <property type="entry name" value="PHBA_efflux_AaeB/fusaric-R"/>
</dbReference>
<dbReference type="Pfam" id="PF04632">
    <property type="entry name" value="FUSC"/>
    <property type="match status" value="1"/>
</dbReference>
<feature type="transmembrane region" description="Helical" evidence="7">
    <location>
        <begin position="537"/>
        <end position="558"/>
    </location>
</feature>
<feature type="transmembrane region" description="Helical" evidence="7">
    <location>
        <begin position="95"/>
        <end position="113"/>
    </location>
</feature>
<evidence type="ECO:0000256" key="3">
    <source>
        <dbReference type="ARBA" id="ARBA00022475"/>
    </source>
</evidence>
<dbReference type="PANTHER" id="PTHR30509">
    <property type="entry name" value="P-HYDROXYBENZOIC ACID EFFLUX PUMP SUBUNIT-RELATED"/>
    <property type="match status" value="1"/>
</dbReference>
<evidence type="ECO:0000256" key="2">
    <source>
        <dbReference type="ARBA" id="ARBA00022448"/>
    </source>
</evidence>
<evidence type="ECO:0000256" key="1">
    <source>
        <dbReference type="ARBA" id="ARBA00004651"/>
    </source>
</evidence>
<comment type="subcellular location">
    <subcellularLocation>
        <location evidence="1">Cell membrane</location>
        <topology evidence="1">Multi-pass membrane protein</topology>
    </subcellularLocation>
</comment>
<feature type="transmembrane region" description="Helical" evidence="7">
    <location>
        <begin position="460"/>
        <end position="477"/>
    </location>
</feature>
<evidence type="ECO:0000313" key="9">
    <source>
        <dbReference type="Proteomes" id="UP001238467"/>
    </source>
</evidence>
<dbReference type="Proteomes" id="UP001238467">
    <property type="component" value="Unassembled WGS sequence"/>
</dbReference>
<keyword evidence="2" id="KW-0813">Transport</keyword>
<name>A0ABU0DKN4_9HYPH</name>
<accession>A0ABU0DKN4</accession>
<feature type="transmembrane region" description="Helical" evidence="7">
    <location>
        <begin position="564"/>
        <end position="588"/>
    </location>
</feature>
<dbReference type="RefSeq" id="WP_307061943.1">
    <property type="nucleotide sequence ID" value="NZ_JAUSUH010000007.1"/>
</dbReference>
<feature type="transmembrane region" description="Helical" evidence="7">
    <location>
        <begin position="167"/>
        <end position="186"/>
    </location>
</feature>
<keyword evidence="4 7" id="KW-0812">Transmembrane</keyword>
<evidence type="ECO:0000256" key="5">
    <source>
        <dbReference type="ARBA" id="ARBA00022989"/>
    </source>
</evidence>
<dbReference type="PANTHER" id="PTHR30509:SF9">
    <property type="entry name" value="MULTIDRUG RESISTANCE PROTEIN MDTO"/>
    <property type="match status" value="1"/>
</dbReference>
<keyword evidence="5 7" id="KW-1133">Transmembrane helix</keyword>
<feature type="transmembrane region" description="Helical" evidence="7">
    <location>
        <begin position="193"/>
        <end position="210"/>
    </location>
</feature>
<feature type="transmembrane region" description="Helical" evidence="7">
    <location>
        <begin position="489"/>
        <end position="506"/>
    </location>
</feature>
<dbReference type="EMBL" id="JAUSUH010000007">
    <property type="protein sequence ID" value="MDQ0348805.1"/>
    <property type="molecule type" value="Genomic_DNA"/>
</dbReference>
<feature type="transmembrane region" description="Helical" evidence="7">
    <location>
        <begin position="216"/>
        <end position="239"/>
    </location>
</feature>
<keyword evidence="3" id="KW-1003">Cell membrane</keyword>